<dbReference type="InterPro" id="IPR003646">
    <property type="entry name" value="SH3-like_bac-type"/>
</dbReference>
<feature type="signal peptide" evidence="1">
    <location>
        <begin position="1"/>
        <end position="23"/>
    </location>
</feature>
<evidence type="ECO:0000256" key="1">
    <source>
        <dbReference type="SAM" id="SignalP"/>
    </source>
</evidence>
<evidence type="ECO:0000313" key="3">
    <source>
        <dbReference type="EMBL" id="SDC56343.1"/>
    </source>
</evidence>
<reference evidence="4" key="1">
    <citation type="submission" date="2016-10" db="EMBL/GenBank/DDBJ databases">
        <authorList>
            <person name="Varghese N."/>
            <person name="Submissions S."/>
        </authorList>
    </citation>
    <scope>NUCLEOTIDE SEQUENCE [LARGE SCALE GENOMIC DNA]</scope>
    <source>
        <strain evidence="4">DSM 11005</strain>
    </source>
</reference>
<feature type="domain" description="SH3b" evidence="2">
    <location>
        <begin position="33"/>
        <end position="96"/>
    </location>
</feature>
<proteinExistence type="predicted"/>
<dbReference type="OrthoDB" id="9808890at2"/>
<sequence>MKKIILVMALFVTVFMNGLTAEAFPKGQQAVVGQTYFITGRNVWIRDEPNTNIAPVAAYRFGEPVRLLEVKGNWARVKMVNGWERYAHIDYVGTQEVLLSKMKASTECMMELDRIYDDVERLMESMYPNGPDAKAPTPAERKTSCAKLTDRLNAMRKLLEGTVMPGEVRNEIRSLTNKVETLIGFLNEWEHGGEAKYTPYFLEKFMPEYDRIGELYR</sequence>
<name>A0A1G6MLC5_9FIRM</name>
<evidence type="ECO:0000313" key="4">
    <source>
        <dbReference type="Proteomes" id="UP000198943"/>
    </source>
</evidence>
<dbReference type="AlphaFoldDB" id="A0A1G6MLC5"/>
<dbReference type="SMART" id="SM00287">
    <property type="entry name" value="SH3b"/>
    <property type="match status" value="1"/>
</dbReference>
<keyword evidence="1" id="KW-0732">Signal</keyword>
<dbReference type="Gene3D" id="2.30.30.40">
    <property type="entry name" value="SH3 Domains"/>
    <property type="match status" value="1"/>
</dbReference>
<dbReference type="EMBL" id="FMYW01000010">
    <property type="protein sequence ID" value="SDC56343.1"/>
    <property type="molecule type" value="Genomic_DNA"/>
</dbReference>
<organism evidence="3 4">
    <name type="scientific">Succiniclasticum ruminis</name>
    <dbReference type="NCBI Taxonomy" id="40841"/>
    <lineage>
        <taxon>Bacteria</taxon>
        <taxon>Bacillati</taxon>
        <taxon>Bacillota</taxon>
        <taxon>Negativicutes</taxon>
        <taxon>Acidaminococcales</taxon>
        <taxon>Acidaminococcaceae</taxon>
        <taxon>Succiniclasticum</taxon>
    </lineage>
</organism>
<evidence type="ECO:0000259" key="2">
    <source>
        <dbReference type="SMART" id="SM00287"/>
    </source>
</evidence>
<accession>A0A1G6MLC5</accession>
<dbReference type="RefSeq" id="WP_093730618.1">
    <property type="nucleotide sequence ID" value="NZ_FMYW01000010.1"/>
</dbReference>
<dbReference type="Proteomes" id="UP000198943">
    <property type="component" value="Unassembled WGS sequence"/>
</dbReference>
<keyword evidence="4" id="KW-1185">Reference proteome</keyword>
<gene>
    <name evidence="3" type="ORF">SAMN04487864_11023</name>
</gene>
<feature type="chain" id="PRO_5011477701" description="SH3b domain-containing protein" evidence="1">
    <location>
        <begin position="24"/>
        <end position="217"/>
    </location>
</feature>
<protein>
    <recommendedName>
        <fullName evidence="2">SH3b domain-containing protein</fullName>
    </recommendedName>
</protein>